<name>T1F8Y1_HELRO</name>
<reference evidence="4" key="3">
    <citation type="submission" date="2015-06" db="UniProtKB">
        <authorList>
            <consortium name="EnsemblMetazoa"/>
        </authorList>
    </citation>
    <scope>IDENTIFICATION</scope>
</reference>
<dbReference type="KEGG" id="hro:HELRODRAFT_175165"/>
<keyword evidence="2" id="KW-0732">Signal</keyword>
<feature type="chain" id="PRO_5010980347" evidence="2">
    <location>
        <begin position="26"/>
        <end position="303"/>
    </location>
</feature>
<feature type="compositionally biased region" description="Basic and acidic residues" evidence="1">
    <location>
        <begin position="154"/>
        <end position="168"/>
    </location>
</feature>
<evidence type="ECO:0000313" key="4">
    <source>
        <dbReference type="EnsemblMetazoa" id="HelroP175165"/>
    </source>
</evidence>
<gene>
    <name evidence="4" type="primary">20205280</name>
    <name evidence="3" type="ORF">HELRODRAFT_175165</name>
</gene>
<feature type="region of interest" description="Disordered" evidence="1">
    <location>
        <begin position="232"/>
        <end position="303"/>
    </location>
</feature>
<keyword evidence="5" id="KW-1185">Reference proteome</keyword>
<evidence type="ECO:0000256" key="2">
    <source>
        <dbReference type="SAM" id="SignalP"/>
    </source>
</evidence>
<evidence type="ECO:0000313" key="5">
    <source>
        <dbReference type="Proteomes" id="UP000015101"/>
    </source>
</evidence>
<evidence type="ECO:0000256" key="1">
    <source>
        <dbReference type="SAM" id="MobiDB-lite"/>
    </source>
</evidence>
<accession>T1F8Y1</accession>
<dbReference type="EMBL" id="AMQM01005158">
    <property type="status" value="NOT_ANNOTATED_CDS"/>
    <property type="molecule type" value="Genomic_DNA"/>
</dbReference>
<proteinExistence type="predicted"/>
<dbReference type="EnsemblMetazoa" id="HelroT175165">
    <property type="protein sequence ID" value="HelroP175165"/>
    <property type="gene ID" value="HelroG175165"/>
</dbReference>
<dbReference type="HOGENOM" id="CLU_919132_0_0_1"/>
<organism evidence="4 5">
    <name type="scientific">Helobdella robusta</name>
    <name type="common">Californian leech</name>
    <dbReference type="NCBI Taxonomy" id="6412"/>
    <lineage>
        <taxon>Eukaryota</taxon>
        <taxon>Metazoa</taxon>
        <taxon>Spiralia</taxon>
        <taxon>Lophotrochozoa</taxon>
        <taxon>Annelida</taxon>
        <taxon>Clitellata</taxon>
        <taxon>Hirudinea</taxon>
        <taxon>Rhynchobdellida</taxon>
        <taxon>Glossiphoniidae</taxon>
        <taxon>Helobdella</taxon>
    </lineage>
</organism>
<reference evidence="5" key="1">
    <citation type="submission" date="2012-12" db="EMBL/GenBank/DDBJ databases">
        <authorList>
            <person name="Hellsten U."/>
            <person name="Grimwood J."/>
            <person name="Chapman J.A."/>
            <person name="Shapiro H."/>
            <person name="Aerts A."/>
            <person name="Otillar R.P."/>
            <person name="Terry A.Y."/>
            <person name="Boore J.L."/>
            <person name="Simakov O."/>
            <person name="Marletaz F."/>
            <person name="Cho S.-J."/>
            <person name="Edsinger-Gonzales E."/>
            <person name="Havlak P."/>
            <person name="Kuo D.-H."/>
            <person name="Larsson T."/>
            <person name="Lv J."/>
            <person name="Arendt D."/>
            <person name="Savage R."/>
            <person name="Osoegawa K."/>
            <person name="de Jong P."/>
            <person name="Lindberg D.R."/>
            <person name="Seaver E.C."/>
            <person name="Weisblat D.A."/>
            <person name="Putnam N.H."/>
            <person name="Grigoriev I.V."/>
            <person name="Rokhsar D.S."/>
        </authorList>
    </citation>
    <scope>NUCLEOTIDE SEQUENCE</scope>
</reference>
<dbReference type="InParanoid" id="T1F8Y1"/>
<dbReference type="EMBL" id="KB096830">
    <property type="protein sequence ID" value="ESO01136.1"/>
    <property type="molecule type" value="Genomic_DNA"/>
</dbReference>
<feature type="region of interest" description="Disordered" evidence="1">
    <location>
        <begin position="154"/>
        <end position="212"/>
    </location>
</feature>
<dbReference type="CTD" id="20205280"/>
<evidence type="ECO:0000313" key="3">
    <source>
        <dbReference type="EMBL" id="ESO01136.1"/>
    </source>
</evidence>
<dbReference type="Proteomes" id="UP000015101">
    <property type="component" value="Unassembled WGS sequence"/>
</dbReference>
<dbReference type="GeneID" id="20205280"/>
<dbReference type="RefSeq" id="XP_009020848.1">
    <property type="nucleotide sequence ID" value="XM_009022600.1"/>
</dbReference>
<reference evidence="3 5" key="2">
    <citation type="journal article" date="2013" name="Nature">
        <title>Insights into bilaterian evolution from three spiralian genomes.</title>
        <authorList>
            <person name="Simakov O."/>
            <person name="Marletaz F."/>
            <person name="Cho S.J."/>
            <person name="Edsinger-Gonzales E."/>
            <person name="Havlak P."/>
            <person name="Hellsten U."/>
            <person name="Kuo D.H."/>
            <person name="Larsson T."/>
            <person name="Lv J."/>
            <person name="Arendt D."/>
            <person name="Savage R."/>
            <person name="Osoegawa K."/>
            <person name="de Jong P."/>
            <person name="Grimwood J."/>
            <person name="Chapman J.A."/>
            <person name="Shapiro H."/>
            <person name="Aerts A."/>
            <person name="Otillar R.P."/>
            <person name="Terry A.Y."/>
            <person name="Boore J.L."/>
            <person name="Grigoriev I.V."/>
            <person name="Lindberg D.R."/>
            <person name="Seaver E.C."/>
            <person name="Weisblat D.A."/>
            <person name="Putnam N.H."/>
            <person name="Rokhsar D.S."/>
        </authorList>
    </citation>
    <scope>NUCLEOTIDE SEQUENCE</scope>
</reference>
<protein>
    <submittedName>
        <fullName evidence="3 4">Uncharacterized protein</fullName>
    </submittedName>
</protein>
<feature type="signal peptide" evidence="2">
    <location>
        <begin position="1"/>
        <end position="25"/>
    </location>
</feature>
<dbReference type="AlphaFoldDB" id="T1F8Y1"/>
<feature type="compositionally biased region" description="Acidic residues" evidence="1">
    <location>
        <begin position="198"/>
        <end position="209"/>
    </location>
</feature>
<sequence length="303" mass="32264">MANLYGLFNLLAVSLSLDIISDSHGRSRLMEIERGKPKRQNSETKARACLLASSSSGSSQSLQSDDELVKMATGVFNVADVGRVVDSSQQQIQVTTSTAATSTSSAAAAASTSSAVASTSSAARVSPLVWLKQCVPSLVVSSLNYDQNAFGHRMFSEDSPPRHTDHQKLLSRSSKQASKRKKNRRTGSPDLGGRVNSEEYDDNVSSDDDDHIHSASTSATAAVAATTIVDFGGADGDSVRNINRDDTSRRAANELEVGSDDNNDPTNSLPRRGRRQAIFDTKSLGMEGLDLSPSTSCDESDNM</sequence>
<feature type="compositionally biased region" description="Basic and acidic residues" evidence="1">
    <location>
        <begin position="242"/>
        <end position="253"/>
    </location>
</feature>